<evidence type="ECO:0000256" key="3">
    <source>
        <dbReference type="ARBA" id="ARBA00022679"/>
    </source>
</evidence>
<dbReference type="Gene3D" id="1.20.272.10">
    <property type="match status" value="1"/>
</dbReference>
<dbReference type="SUPFAM" id="SSF48019">
    <property type="entry name" value="post-AAA+ oligomerization domain-like"/>
    <property type="match status" value="1"/>
</dbReference>
<sequence length="604" mass="67612">MAYLALYREWRPGTFQELVGQEHVSCTLQNALVYQRMAHAYLFCGPRGTGKTTTAKILAKALNCSSNIEPKQKPCNECSNCRSINSGSSHDVLEIDAASNRGVDEIRELREQVKYAPQEGTYKVYIIDEVHMLTTEAFNALLKTLEEPPDKVIFILATTEVHKIPATILSRCQRFDFRRLEANQIVTRLREICSHHQINTSDETLHFIARKAEGGLRDALSILDQAHSFAGAAITTEDVTTILGAVGDEALYKMSEHLFEGNLSQALQMLNDLMNRGKEIRPLTKDLLEHYRDRLILATIPNSQSLVNLSPEVFTIISSKSTGDSIEEIQRALTIISKAESEMKWSTHPRLLLEVALIRIARPEDSPAPQRGSSHTTVDPMELQALRRRIESLEKRLQGQITSQAVASDASLITEAPQLAPSSPRQQEPPKKSAISPVRSSESLSFEQVQQCWPAIIEKAKANLSSAPLRAILRNQTRLEKVSGQRVYLLHSCNLYDQPNDPRLKDLALAVQKALSEHFGQTLELQIYHENQGIPISDPSRSTRTPSNTVPFPFIPAKNHTTPPKYAPNEKVIREALGEPNLQIECTDNLPLEKATITYQLKDK</sequence>
<evidence type="ECO:0000256" key="6">
    <source>
        <dbReference type="ARBA" id="ARBA00022723"/>
    </source>
</evidence>
<organism evidence="14 15">
    <name type="scientific">Heliorestis convoluta</name>
    <dbReference type="NCBI Taxonomy" id="356322"/>
    <lineage>
        <taxon>Bacteria</taxon>
        <taxon>Bacillati</taxon>
        <taxon>Bacillota</taxon>
        <taxon>Clostridia</taxon>
        <taxon>Eubacteriales</taxon>
        <taxon>Heliobacteriaceae</taxon>
        <taxon>Heliorestis</taxon>
    </lineage>
</organism>
<keyword evidence="6" id="KW-0479">Metal-binding</keyword>
<dbReference type="FunFam" id="1.10.8.60:FF:000013">
    <property type="entry name" value="DNA polymerase III subunit gamma/tau"/>
    <property type="match status" value="1"/>
</dbReference>
<dbReference type="InterPro" id="IPR012763">
    <property type="entry name" value="DNA_pol_III_sug/sutau_N"/>
</dbReference>
<feature type="region of interest" description="Disordered" evidence="12">
    <location>
        <begin position="418"/>
        <end position="440"/>
    </location>
</feature>
<protein>
    <recommendedName>
        <fullName evidence="2">DNA-directed DNA polymerase</fullName>
        <ecNumber evidence="2">2.7.7.7</ecNumber>
    </recommendedName>
</protein>
<evidence type="ECO:0000259" key="13">
    <source>
        <dbReference type="SMART" id="SM00382"/>
    </source>
</evidence>
<dbReference type="PANTHER" id="PTHR11669:SF0">
    <property type="entry name" value="PROTEIN STICHEL-LIKE 2"/>
    <property type="match status" value="1"/>
</dbReference>
<dbReference type="CDD" id="cd00009">
    <property type="entry name" value="AAA"/>
    <property type="match status" value="1"/>
</dbReference>
<keyword evidence="9" id="KW-0067">ATP-binding</keyword>
<reference evidence="15" key="1">
    <citation type="submission" date="2019-11" db="EMBL/GenBank/DDBJ databases">
        <title>Genome sequence of Heliorestis convoluta strain HH, an alkaliphilic and minimalistic phototrophic bacterium from a soda lake in Egypt.</title>
        <authorList>
            <person name="Dewey E.D."/>
            <person name="Stokes L.M."/>
            <person name="Burchell B.M."/>
            <person name="Shaffer K.N."/>
            <person name="Huntington A.M."/>
            <person name="Baker J.M."/>
            <person name="Nadendla S."/>
            <person name="Giglio M.G."/>
            <person name="Touchman J.W."/>
            <person name="Blankenship R.E."/>
            <person name="Madigan M.T."/>
            <person name="Sattley W.M."/>
        </authorList>
    </citation>
    <scope>NUCLEOTIDE SEQUENCE [LARGE SCALE GENOMIC DNA]</scope>
    <source>
        <strain evidence="15">HH</strain>
    </source>
</reference>
<gene>
    <name evidence="14" type="primary">dnaX</name>
    <name evidence="14" type="ORF">FTV88_2553</name>
</gene>
<dbReference type="SMART" id="SM00382">
    <property type="entry name" value="AAA"/>
    <property type="match status" value="1"/>
</dbReference>
<dbReference type="Gene3D" id="3.40.50.300">
    <property type="entry name" value="P-loop containing nucleotide triphosphate hydrolases"/>
    <property type="match status" value="1"/>
</dbReference>
<dbReference type="NCBIfam" id="NF004046">
    <property type="entry name" value="PRK05563.1"/>
    <property type="match status" value="1"/>
</dbReference>
<keyword evidence="15" id="KW-1185">Reference proteome</keyword>
<evidence type="ECO:0000256" key="12">
    <source>
        <dbReference type="SAM" id="MobiDB-lite"/>
    </source>
</evidence>
<dbReference type="NCBIfam" id="TIGR02397">
    <property type="entry name" value="dnaX_nterm"/>
    <property type="match status" value="1"/>
</dbReference>
<evidence type="ECO:0000256" key="5">
    <source>
        <dbReference type="ARBA" id="ARBA00022705"/>
    </source>
</evidence>
<dbReference type="InterPro" id="IPR022754">
    <property type="entry name" value="DNA_pol_III_gamma-3"/>
</dbReference>
<dbReference type="Pfam" id="PF12169">
    <property type="entry name" value="DNA_pol3_gamma3"/>
    <property type="match status" value="1"/>
</dbReference>
<dbReference type="EMBL" id="CP045875">
    <property type="protein sequence ID" value="QGG48646.1"/>
    <property type="molecule type" value="Genomic_DNA"/>
</dbReference>
<keyword evidence="3 14" id="KW-0808">Transferase</keyword>
<dbReference type="GO" id="GO:0046872">
    <property type="term" value="F:metal ion binding"/>
    <property type="evidence" value="ECO:0007669"/>
    <property type="project" value="UniProtKB-KW"/>
</dbReference>
<evidence type="ECO:0000256" key="2">
    <source>
        <dbReference type="ARBA" id="ARBA00012417"/>
    </source>
</evidence>
<evidence type="ECO:0000256" key="1">
    <source>
        <dbReference type="ARBA" id="ARBA00006360"/>
    </source>
</evidence>
<dbReference type="Pfam" id="PF13177">
    <property type="entry name" value="DNA_pol3_delta2"/>
    <property type="match status" value="1"/>
</dbReference>
<dbReference type="InterPro" id="IPR027417">
    <property type="entry name" value="P-loop_NTPase"/>
</dbReference>
<dbReference type="GO" id="GO:0009360">
    <property type="term" value="C:DNA polymerase III complex"/>
    <property type="evidence" value="ECO:0007669"/>
    <property type="project" value="InterPro"/>
</dbReference>
<dbReference type="GO" id="GO:0006261">
    <property type="term" value="P:DNA-templated DNA replication"/>
    <property type="evidence" value="ECO:0007669"/>
    <property type="project" value="TreeGrafter"/>
</dbReference>
<evidence type="ECO:0000256" key="10">
    <source>
        <dbReference type="ARBA" id="ARBA00022932"/>
    </source>
</evidence>
<dbReference type="Proteomes" id="UP000366051">
    <property type="component" value="Chromosome"/>
</dbReference>
<keyword evidence="5" id="KW-0235">DNA replication</keyword>
<accession>A0A5Q2N4V9</accession>
<evidence type="ECO:0000256" key="4">
    <source>
        <dbReference type="ARBA" id="ARBA00022695"/>
    </source>
</evidence>
<keyword evidence="10" id="KW-0239">DNA-directed DNA polymerase</keyword>
<evidence type="ECO:0000256" key="8">
    <source>
        <dbReference type="ARBA" id="ARBA00022833"/>
    </source>
</evidence>
<name>A0A5Q2N4V9_9FIRM</name>
<dbReference type="InterPro" id="IPR008921">
    <property type="entry name" value="DNA_pol3_clamp-load_cplx_C"/>
</dbReference>
<dbReference type="RefSeq" id="WP_153725778.1">
    <property type="nucleotide sequence ID" value="NZ_CP045875.1"/>
</dbReference>
<evidence type="ECO:0000313" key="14">
    <source>
        <dbReference type="EMBL" id="QGG48646.1"/>
    </source>
</evidence>
<dbReference type="PANTHER" id="PTHR11669">
    <property type="entry name" value="REPLICATION FACTOR C / DNA POLYMERASE III GAMMA-TAU SUBUNIT"/>
    <property type="match status" value="1"/>
</dbReference>
<dbReference type="GO" id="GO:0005524">
    <property type="term" value="F:ATP binding"/>
    <property type="evidence" value="ECO:0007669"/>
    <property type="project" value="UniProtKB-KW"/>
</dbReference>
<evidence type="ECO:0000256" key="11">
    <source>
        <dbReference type="ARBA" id="ARBA00049244"/>
    </source>
</evidence>
<dbReference type="FunFam" id="3.40.50.300:FF:000014">
    <property type="entry name" value="DNA polymerase III subunit gamma/tau"/>
    <property type="match status" value="1"/>
</dbReference>
<dbReference type="OrthoDB" id="9810148at2"/>
<dbReference type="GO" id="GO:0003677">
    <property type="term" value="F:DNA binding"/>
    <property type="evidence" value="ECO:0007669"/>
    <property type="project" value="InterPro"/>
</dbReference>
<keyword evidence="4 14" id="KW-0548">Nucleotidyltransferase</keyword>
<evidence type="ECO:0000313" key="15">
    <source>
        <dbReference type="Proteomes" id="UP000366051"/>
    </source>
</evidence>
<keyword evidence="7" id="KW-0547">Nucleotide-binding</keyword>
<dbReference type="GO" id="GO:0003887">
    <property type="term" value="F:DNA-directed DNA polymerase activity"/>
    <property type="evidence" value="ECO:0007669"/>
    <property type="project" value="UniProtKB-KW"/>
</dbReference>
<dbReference type="InterPro" id="IPR050238">
    <property type="entry name" value="DNA_Rep/Repair_Clamp_Loader"/>
</dbReference>
<comment type="catalytic activity">
    <reaction evidence="11">
        <text>DNA(n) + a 2'-deoxyribonucleoside 5'-triphosphate = DNA(n+1) + diphosphate</text>
        <dbReference type="Rhea" id="RHEA:22508"/>
        <dbReference type="Rhea" id="RHEA-COMP:17339"/>
        <dbReference type="Rhea" id="RHEA-COMP:17340"/>
        <dbReference type="ChEBI" id="CHEBI:33019"/>
        <dbReference type="ChEBI" id="CHEBI:61560"/>
        <dbReference type="ChEBI" id="CHEBI:173112"/>
        <dbReference type="EC" id="2.7.7.7"/>
    </reaction>
</comment>
<feature type="domain" description="AAA+ ATPase" evidence="13">
    <location>
        <begin position="37"/>
        <end position="181"/>
    </location>
</feature>
<dbReference type="AlphaFoldDB" id="A0A5Q2N4V9"/>
<evidence type="ECO:0000256" key="9">
    <source>
        <dbReference type="ARBA" id="ARBA00022840"/>
    </source>
</evidence>
<proteinExistence type="inferred from homology"/>
<dbReference type="EC" id="2.7.7.7" evidence="2"/>
<keyword evidence="8" id="KW-0862">Zinc</keyword>
<dbReference type="SUPFAM" id="SSF52540">
    <property type="entry name" value="P-loop containing nucleoside triphosphate hydrolases"/>
    <property type="match status" value="1"/>
</dbReference>
<dbReference type="InterPro" id="IPR045085">
    <property type="entry name" value="HLD_clamp_pol_III_gamma_tau"/>
</dbReference>
<evidence type="ECO:0000256" key="7">
    <source>
        <dbReference type="ARBA" id="ARBA00022741"/>
    </source>
</evidence>
<dbReference type="CDD" id="cd18137">
    <property type="entry name" value="HLD_clamp_pol_III_gamma_tau"/>
    <property type="match status" value="1"/>
</dbReference>
<dbReference type="InterPro" id="IPR003593">
    <property type="entry name" value="AAA+_ATPase"/>
</dbReference>
<comment type="similarity">
    <text evidence="1">Belongs to the DnaX/STICHEL family.</text>
</comment>
<dbReference type="KEGG" id="hcv:FTV88_2553"/>
<dbReference type="Pfam" id="PF22608">
    <property type="entry name" value="DNAX_ATPase_lid"/>
    <property type="match status" value="1"/>
</dbReference>
<dbReference type="Gene3D" id="1.10.8.60">
    <property type="match status" value="1"/>
</dbReference>